<evidence type="ECO:0000256" key="5">
    <source>
        <dbReference type="ARBA" id="ARBA00022737"/>
    </source>
</evidence>
<protein>
    <recommendedName>
        <fullName evidence="3">protein disulfide-isomerase</fullName>
        <ecNumber evidence="3">5.3.4.1</ecNumber>
    </recommendedName>
</protein>
<keyword evidence="6" id="KW-1015">Disulfide bond</keyword>
<keyword evidence="8" id="KW-0676">Redox-active center</keyword>
<dbReference type="PANTHER" id="PTHR45672:SF11">
    <property type="entry name" value="PROTEIN DISULFIDE-ISOMERASE C17H9.14C"/>
    <property type="match status" value="1"/>
</dbReference>
<comment type="caution">
    <text evidence="12">The sequence shown here is derived from an EMBL/GenBank/DDBJ whole genome shotgun (WGS) entry which is preliminary data.</text>
</comment>
<dbReference type="EC" id="5.3.4.1" evidence="3"/>
<dbReference type="Pfam" id="PF00085">
    <property type="entry name" value="Thioredoxin"/>
    <property type="match status" value="2"/>
</dbReference>
<dbReference type="EMBL" id="LFRF01000003">
    <property type="protein sequence ID" value="KND93835.1"/>
    <property type="molecule type" value="Genomic_DNA"/>
</dbReference>
<comment type="catalytic activity">
    <reaction evidence="1">
        <text>Catalyzes the rearrangement of -S-S- bonds in proteins.</text>
        <dbReference type="EC" id="5.3.4.1"/>
    </reaction>
</comment>
<dbReference type="InterPro" id="IPR036356">
    <property type="entry name" value="ERp29_C_sf"/>
</dbReference>
<dbReference type="InterPro" id="IPR017937">
    <property type="entry name" value="Thioredoxin_CS"/>
</dbReference>
<feature type="domain" description="Thioredoxin" evidence="11">
    <location>
        <begin position="131"/>
        <end position="251"/>
    </location>
</feature>
<evidence type="ECO:0000256" key="7">
    <source>
        <dbReference type="ARBA" id="ARBA00023235"/>
    </source>
</evidence>
<evidence type="ECO:0000256" key="4">
    <source>
        <dbReference type="ARBA" id="ARBA00022729"/>
    </source>
</evidence>
<comment type="similarity">
    <text evidence="2 9">Belongs to the protein disulfide isomerase family.</text>
</comment>
<evidence type="ECO:0000256" key="2">
    <source>
        <dbReference type="ARBA" id="ARBA00006347"/>
    </source>
</evidence>
<dbReference type="STRING" id="1163406.A0A0L0NJB4"/>
<dbReference type="InterPro" id="IPR051063">
    <property type="entry name" value="PDI"/>
</dbReference>
<evidence type="ECO:0000256" key="9">
    <source>
        <dbReference type="RuleBase" id="RU004208"/>
    </source>
</evidence>
<evidence type="ECO:0000313" key="13">
    <source>
        <dbReference type="Proteomes" id="UP000036947"/>
    </source>
</evidence>
<keyword evidence="13" id="KW-1185">Reference proteome</keyword>
<dbReference type="GO" id="GO:0005783">
    <property type="term" value="C:endoplasmic reticulum"/>
    <property type="evidence" value="ECO:0007669"/>
    <property type="project" value="InterPro"/>
</dbReference>
<dbReference type="NCBIfam" id="TIGR01126">
    <property type="entry name" value="pdi_dom"/>
    <property type="match status" value="2"/>
</dbReference>
<keyword evidence="7 12" id="KW-0413">Isomerase</keyword>
<dbReference type="GO" id="GO:0006457">
    <property type="term" value="P:protein folding"/>
    <property type="evidence" value="ECO:0007669"/>
    <property type="project" value="TreeGrafter"/>
</dbReference>
<evidence type="ECO:0000313" key="12">
    <source>
        <dbReference type="EMBL" id="KND93835.1"/>
    </source>
</evidence>
<dbReference type="CDD" id="cd00238">
    <property type="entry name" value="ERp29c"/>
    <property type="match status" value="1"/>
</dbReference>
<dbReference type="InterPro" id="IPR011679">
    <property type="entry name" value="ERp29_C"/>
</dbReference>
<evidence type="ECO:0000256" key="3">
    <source>
        <dbReference type="ARBA" id="ARBA00012723"/>
    </source>
</evidence>
<keyword evidence="5" id="KW-0677">Repeat</keyword>
<evidence type="ECO:0000256" key="10">
    <source>
        <dbReference type="SAM" id="SignalP"/>
    </source>
</evidence>
<dbReference type="PROSITE" id="PS51352">
    <property type="entry name" value="THIOREDOXIN_2"/>
    <property type="match status" value="2"/>
</dbReference>
<dbReference type="Gene3D" id="3.40.30.10">
    <property type="entry name" value="Glutaredoxin"/>
    <property type="match status" value="2"/>
</dbReference>
<evidence type="ECO:0000256" key="1">
    <source>
        <dbReference type="ARBA" id="ARBA00001182"/>
    </source>
</evidence>
<dbReference type="AlphaFoldDB" id="A0A0L0NJB4"/>
<dbReference type="FunFam" id="3.40.30.10:FF:000032">
    <property type="entry name" value="Protein disulfide-isomerase A6 homolog"/>
    <property type="match status" value="1"/>
</dbReference>
<feature type="chain" id="PRO_5005545199" description="protein disulfide-isomerase" evidence="10">
    <location>
        <begin position="19"/>
        <end position="387"/>
    </location>
</feature>
<dbReference type="Gene3D" id="1.20.1150.12">
    <property type="entry name" value="Endoplasmic reticulum resident protein 29, C-terminal domain"/>
    <property type="match status" value="1"/>
</dbReference>
<dbReference type="InterPro" id="IPR005788">
    <property type="entry name" value="PDI_thioredoxin-like_dom"/>
</dbReference>
<dbReference type="PROSITE" id="PS00194">
    <property type="entry name" value="THIOREDOXIN_1"/>
    <property type="match status" value="2"/>
</dbReference>
<organism evidence="12 13">
    <name type="scientific">Tolypocladium ophioglossoides (strain CBS 100239)</name>
    <name type="common">Snaketongue truffleclub</name>
    <name type="synonym">Elaphocordyceps ophioglossoides</name>
    <dbReference type="NCBI Taxonomy" id="1163406"/>
    <lineage>
        <taxon>Eukaryota</taxon>
        <taxon>Fungi</taxon>
        <taxon>Dikarya</taxon>
        <taxon>Ascomycota</taxon>
        <taxon>Pezizomycotina</taxon>
        <taxon>Sordariomycetes</taxon>
        <taxon>Hypocreomycetidae</taxon>
        <taxon>Hypocreales</taxon>
        <taxon>Ophiocordycipitaceae</taxon>
        <taxon>Tolypocladium</taxon>
    </lineage>
</organism>
<feature type="domain" description="Thioredoxin" evidence="11">
    <location>
        <begin position="7"/>
        <end position="130"/>
    </location>
</feature>
<feature type="signal peptide" evidence="10">
    <location>
        <begin position="1"/>
        <end position="18"/>
    </location>
</feature>
<dbReference type="GO" id="GO:0003756">
    <property type="term" value="F:protein disulfide isomerase activity"/>
    <property type="evidence" value="ECO:0007669"/>
    <property type="project" value="UniProtKB-EC"/>
</dbReference>
<dbReference type="PRINTS" id="PR00421">
    <property type="entry name" value="THIOREDOXIN"/>
</dbReference>
<dbReference type="SUPFAM" id="SSF52833">
    <property type="entry name" value="Thioredoxin-like"/>
    <property type="match status" value="2"/>
</dbReference>
<reference evidence="12 13" key="1">
    <citation type="journal article" date="2015" name="BMC Genomics">
        <title>The genome of the truffle-parasite Tolypocladium ophioglossoides and the evolution of antifungal peptaibiotics.</title>
        <authorList>
            <person name="Quandt C.A."/>
            <person name="Bushley K.E."/>
            <person name="Spatafora J.W."/>
        </authorList>
    </citation>
    <scope>NUCLEOTIDE SEQUENCE [LARGE SCALE GENOMIC DNA]</scope>
    <source>
        <strain evidence="12 13">CBS 100239</strain>
    </source>
</reference>
<dbReference type="PANTHER" id="PTHR45672">
    <property type="entry name" value="PROTEIN DISULFIDE-ISOMERASE C17H9.14C-RELATED"/>
    <property type="match status" value="1"/>
</dbReference>
<dbReference type="CDD" id="cd02998">
    <property type="entry name" value="PDI_a_ERp38"/>
    <property type="match status" value="2"/>
</dbReference>
<evidence type="ECO:0000256" key="8">
    <source>
        <dbReference type="ARBA" id="ARBA00023284"/>
    </source>
</evidence>
<dbReference type="InterPro" id="IPR036249">
    <property type="entry name" value="Thioredoxin-like_sf"/>
</dbReference>
<dbReference type="Pfam" id="PF07749">
    <property type="entry name" value="ERp29"/>
    <property type="match status" value="1"/>
</dbReference>
<proteinExistence type="inferred from homology"/>
<accession>A0A0L0NJB4</accession>
<evidence type="ECO:0000259" key="11">
    <source>
        <dbReference type="PROSITE" id="PS51352"/>
    </source>
</evidence>
<sequence length="387" mass="42242">MVLLKSFVVAAVAAVATAKSAVIDLTPSNFDKVVLKSGKPTLVEFFAPWCGHCKKLAPVWEELALSFEHAKDKVQIAKVDADAERSLGKRFGIQGFPTLKYFDGKSDKPEEYNEGRDLESLSAFIANKVGLKAKKKLEMPSSVVILSDKTFPESIGGNKNVLVAFTAPWCGHCKTLAPTWETVATDFVSDANVLIAKVDAEAGNSKALAKEQGVSSFPTIKWFPAGSKEGVLYQGGRSEKDFLEWINEKAGTNRVPGGDLDAVAGTVASLDSLVAKLFGGDKLADVAAEVKKEAKMLKKDAQYKYAEYYVRIFDKLNSSEGYAAKELTRLDGILSKGGLTPTKRDELQRKTNVLLKFVEKVAEKAEEVKDELKMAHSCCGRNNKRLY</sequence>
<dbReference type="InterPro" id="IPR013766">
    <property type="entry name" value="Thioredoxin_domain"/>
</dbReference>
<name>A0A0L0NJB4_TOLOC</name>
<gene>
    <name evidence="12" type="ORF">TOPH_01816</name>
</gene>
<dbReference type="Proteomes" id="UP000036947">
    <property type="component" value="Unassembled WGS sequence"/>
</dbReference>
<dbReference type="SUPFAM" id="SSF47933">
    <property type="entry name" value="ERP29 C domain-like"/>
    <property type="match status" value="1"/>
</dbReference>
<evidence type="ECO:0000256" key="6">
    <source>
        <dbReference type="ARBA" id="ARBA00023157"/>
    </source>
</evidence>
<keyword evidence="4 10" id="KW-0732">Signal</keyword>
<dbReference type="OrthoDB" id="10264505at2759"/>